<sequence>MEPTLSELDYAVVGYLKECDETGISRAELVRIESELASLETRWFTTAVDLYTTRNRLMSRFQPYAHATDPSSQQGWLMGSASYRPDVCATLYASLRYSVKGDS</sequence>
<dbReference type="Proteomes" id="UP000647241">
    <property type="component" value="Unassembled WGS sequence"/>
</dbReference>
<keyword evidence="2" id="KW-1185">Reference proteome</keyword>
<organism evidence="1 2">
    <name type="scientific">Edaphobacter dinghuensis</name>
    <dbReference type="NCBI Taxonomy" id="1560005"/>
    <lineage>
        <taxon>Bacteria</taxon>
        <taxon>Pseudomonadati</taxon>
        <taxon>Acidobacteriota</taxon>
        <taxon>Terriglobia</taxon>
        <taxon>Terriglobales</taxon>
        <taxon>Acidobacteriaceae</taxon>
        <taxon>Edaphobacter</taxon>
    </lineage>
</organism>
<comment type="caution">
    <text evidence="1">The sequence shown here is derived from an EMBL/GenBank/DDBJ whole genome shotgun (WGS) entry which is preliminary data.</text>
</comment>
<dbReference type="AlphaFoldDB" id="A0A917MA63"/>
<protein>
    <submittedName>
        <fullName evidence="1">Uncharacterized protein</fullName>
    </submittedName>
</protein>
<accession>A0A917MA63</accession>
<evidence type="ECO:0000313" key="1">
    <source>
        <dbReference type="EMBL" id="GGG87510.1"/>
    </source>
</evidence>
<name>A0A917MA63_9BACT</name>
<dbReference type="EMBL" id="BMGT01000004">
    <property type="protein sequence ID" value="GGG87510.1"/>
    <property type="molecule type" value="Genomic_DNA"/>
</dbReference>
<reference evidence="1" key="1">
    <citation type="journal article" date="2014" name="Int. J. Syst. Evol. Microbiol.">
        <title>Complete genome sequence of Corynebacterium casei LMG S-19264T (=DSM 44701T), isolated from a smear-ripened cheese.</title>
        <authorList>
            <consortium name="US DOE Joint Genome Institute (JGI-PGF)"/>
            <person name="Walter F."/>
            <person name="Albersmeier A."/>
            <person name="Kalinowski J."/>
            <person name="Ruckert C."/>
        </authorList>
    </citation>
    <scope>NUCLEOTIDE SEQUENCE</scope>
    <source>
        <strain evidence="1">CGMCC 1.12997</strain>
    </source>
</reference>
<gene>
    <name evidence="1" type="ORF">GCM10011585_34510</name>
</gene>
<reference evidence="1" key="2">
    <citation type="submission" date="2020-09" db="EMBL/GenBank/DDBJ databases">
        <authorList>
            <person name="Sun Q."/>
            <person name="Zhou Y."/>
        </authorList>
    </citation>
    <scope>NUCLEOTIDE SEQUENCE</scope>
    <source>
        <strain evidence="1">CGMCC 1.12997</strain>
    </source>
</reference>
<proteinExistence type="predicted"/>
<evidence type="ECO:0000313" key="2">
    <source>
        <dbReference type="Proteomes" id="UP000647241"/>
    </source>
</evidence>